<proteinExistence type="predicted"/>
<dbReference type="Proteomes" id="UP001060215">
    <property type="component" value="Chromosome 1"/>
</dbReference>
<gene>
    <name evidence="1" type="ORF">LOK49_LG01G01166</name>
</gene>
<protein>
    <submittedName>
        <fullName evidence="1">Receptor-like protein EIX2</fullName>
    </submittedName>
</protein>
<evidence type="ECO:0000313" key="2">
    <source>
        <dbReference type="Proteomes" id="UP001060215"/>
    </source>
</evidence>
<keyword evidence="2" id="KW-1185">Reference proteome</keyword>
<comment type="caution">
    <text evidence="1">The sequence shown here is derived from an EMBL/GenBank/DDBJ whole genome shotgun (WGS) entry which is preliminary data.</text>
</comment>
<reference evidence="1 2" key="1">
    <citation type="journal article" date="2022" name="Plant J.">
        <title>Chromosome-level genome of Camellia lanceoleosa provides a valuable resource for understanding genome evolution and self-incompatibility.</title>
        <authorList>
            <person name="Gong W."/>
            <person name="Xiao S."/>
            <person name="Wang L."/>
            <person name="Liao Z."/>
            <person name="Chang Y."/>
            <person name="Mo W."/>
            <person name="Hu G."/>
            <person name="Li W."/>
            <person name="Zhao G."/>
            <person name="Zhu H."/>
            <person name="Hu X."/>
            <person name="Ji K."/>
            <person name="Xiang X."/>
            <person name="Song Q."/>
            <person name="Yuan D."/>
            <person name="Jin S."/>
            <person name="Zhang L."/>
        </authorList>
    </citation>
    <scope>NUCLEOTIDE SEQUENCE [LARGE SCALE GENOMIC DNA]</scope>
    <source>
        <strain evidence="1">SQ_2022a</strain>
    </source>
</reference>
<sequence>MRSATIAFCVAYLTIATFHNCFCNGKSNTICNETEKQALLKFKQHLKDHSNQLSSWAGEDCCQWAGVVCNNLIGHVHKICLRNLHPFRVDQTEAEYEAYLSHKLGGTINPSLLDLKYLRHLDLSCNDFEGIPIPSFIGSIGRLRYLNLSQAGFSGTIPHQLGNLTTMRYLGLGGTTTNFNVLQLHGDNLQWLSGLLSLQHLDMLRVDLSKALDWLQVINALPSLTELHMSSCELKYVSPSFNINFTSLAILDLSYNKFESSVGGFLV</sequence>
<evidence type="ECO:0000313" key="1">
    <source>
        <dbReference type="EMBL" id="KAI8028780.1"/>
    </source>
</evidence>
<accession>A0ACC0IT19</accession>
<name>A0ACC0IT19_9ERIC</name>
<dbReference type="EMBL" id="CM045758">
    <property type="protein sequence ID" value="KAI8028780.1"/>
    <property type="molecule type" value="Genomic_DNA"/>
</dbReference>
<organism evidence="1 2">
    <name type="scientific">Camellia lanceoleosa</name>
    <dbReference type="NCBI Taxonomy" id="1840588"/>
    <lineage>
        <taxon>Eukaryota</taxon>
        <taxon>Viridiplantae</taxon>
        <taxon>Streptophyta</taxon>
        <taxon>Embryophyta</taxon>
        <taxon>Tracheophyta</taxon>
        <taxon>Spermatophyta</taxon>
        <taxon>Magnoliopsida</taxon>
        <taxon>eudicotyledons</taxon>
        <taxon>Gunneridae</taxon>
        <taxon>Pentapetalae</taxon>
        <taxon>asterids</taxon>
        <taxon>Ericales</taxon>
        <taxon>Theaceae</taxon>
        <taxon>Camellia</taxon>
    </lineage>
</organism>